<feature type="compositionally biased region" description="Polar residues" evidence="1">
    <location>
        <begin position="117"/>
        <end position="127"/>
    </location>
</feature>
<name>A0AAV7U3L2_PLEWA</name>
<evidence type="ECO:0000313" key="3">
    <source>
        <dbReference type="Proteomes" id="UP001066276"/>
    </source>
</evidence>
<dbReference type="Proteomes" id="UP001066276">
    <property type="component" value="Chromosome 3_1"/>
</dbReference>
<dbReference type="AlphaFoldDB" id="A0AAV7U3L2"/>
<proteinExistence type="predicted"/>
<evidence type="ECO:0000256" key="1">
    <source>
        <dbReference type="SAM" id="MobiDB-lite"/>
    </source>
</evidence>
<evidence type="ECO:0000313" key="2">
    <source>
        <dbReference type="EMBL" id="KAJ1183483.1"/>
    </source>
</evidence>
<keyword evidence="3" id="KW-1185">Reference proteome</keyword>
<reference evidence="2" key="1">
    <citation type="journal article" date="2022" name="bioRxiv">
        <title>Sequencing and chromosome-scale assembly of the giantPleurodeles waltlgenome.</title>
        <authorList>
            <person name="Brown T."/>
            <person name="Elewa A."/>
            <person name="Iarovenko S."/>
            <person name="Subramanian E."/>
            <person name="Araus A.J."/>
            <person name="Petzold A."/>
            <person name="Susuki M."/>
            <person name="Suzuki K.-i.T."/>
            <person name="Hayashi T."/>
            <person name="Toyoda A."/>
            <person name="Oliveira C."/>
            <person name="Osipova E."/>
            <person name="Leigh N.D."/>
            <person name="Simon A."/>
            <person name="Yun M.H."/>
        </authorList>
    </citation>
    <scope>NUCLEOTIDE SEQUENCE</scope>
    <source>
        <strain evidence="2">20211129_DDA</strain>
        <tissue evidence="2">Liver</tissue>
    </source>
</reference>
<organism evidence="2 3">
    <name type="scientific">Pleurodeles waltl</name>
    <name type="common">Iberian ribbed newt</name>
    <dbReference type="NCBI Taxonomy" id="8319"/>
    <lineage>
        <taxon>Eukaryota</taxon>
        <taxon>Metazoa</taxon>
        <taxon>Chordata</taxon>
        <taxon>Craniata</taxon>
        <taxon>Vertebrata</taxon>
        <taxon>Euteleostomi</taxon>
        <taxon>Amphibia</taxon>
        <taxon>Batrachia</taxon>
        <taxon>Caudata</taxon>
        <taxon>Salamandroidea</taxon>
        <taxon>Salamandridae</taxon>
        <taxon>Pleurodelinae</taxon>
        <taxon>Pleurodeles</taxon>
    </lineage>
</organism>
<feature type="compositionally biased region" description="Polar residues" evidence="1">
    <location>
        <begin position="93"/>
        <end position="103"/>
    </location>
</feature>
<accession>A0AAV7U3L2</accession>
<dbReference type="EMBL" id="JANPWB010000005">
    <property type="protein sequence ID" value="KAJ1183483.1"/>
    <property type="molecule type" value="Genomic_DNA"/>
</dbReference>
<protein>
    <submittedName>
        <fullName evidence="2">Uncharacterized protein</fullName>
    </submittedName>
</protein>
<sequence length="155" mass="16702">MTSTVQTLRFKLMPHDMGLDWSHRCEQEIERKYEIVPSVAGLCHSCCLLLQRDQAGCHSSSQKFWLLLHSAAAGQMAARIMGGGIMIPGIPATRSTRPATVTGGSPPEDPTRGSVCAAQSSGQSQNWSQLVHGMNRCDAGWPLKEESAPDSQPGV</sequence>
<comment type="caution">
    <text evidence="2">The sequence shown here is derived from an EMBL/GenBank/DDBJ whole genome shotgun (WGS) entry which is preliminary data.</text>
</comment>
<feature type="region of interest" description="Disordered" evidence="1">
    <location>
        <begin position="93"/>
        <end position="127"/>
    </location>
</feature>
<gene>
    <name evidence="2" type="ORF">NDU88_000302</name>
</gene>